<organism evidence="2 3">
    <name type="scientific">Dunaliella salina</name>
    <name type="common">Green alga</name>
    <name type="synonym">Protococcus salinus</name>
    <dbReference type="NCBI Taxonomy" id="3046"/>
    <lineage>
        <taxon>Eukaryota</taxon>
        <taxon>Viridiplantae</taxon>
        <taxon>Chlorophyta</taxon>
        <taxon>core chlorophytes</taxon>
        <taxon>Chlorophyceae</taxon>
        <taxon>CS clade</taxon>
        <taxon>Chlamydomonadales</taxon>
        <taxon>Dunaliellaceae</taxon>
        <taxon>Dunaliella</taxon>
    </lineage>
</organism>
<evidence type="ECO:0000256" key="1">
    <source>
        <dbReference type="SAM" id="MobiDB-lite"/>
    </source>
</evidence>
<gene>
    <name evidence="2" type="ORF">DUNSADRAFT_12560</name>
</gene>
<feature type="region of interest" description="Disordered" evidence="1">
    <location>
        <begin position="178"/>
        <end position="222"/>
    </location>
</feature>
<evidence type="ECO:0000313" key="2">
    <source>
        <dbReference type="EMBL" id="KAF5831814.1"/>
    </source>
</evidence>
<evidence type="ECO:0008006" key="4">
    <source>
        <dbReference type="Google" id="ProtNLM"/>
    </source>
</evidence>
<name>A0ABQ7GB40_DUNSA</name>
<proteinExistence type="predicted"/>
<reference evidence="2" key="1">
    <citation type="submission" date="2017-08" db="EMBL/GenBank/DDBJ databases">
        <authorList>
            <person name="Polle J.E."/>
            <person name="Barry K."/>
            <person name="Cushman J."/>
            <person name="Schmutz J."/>
            <person name="Tran D."/>
            <person name="Hathwaick L.T."/>
            <person name="Yim W.C."/>
            <person name="Jenkins J."/>
            <person name="Mckie-Krisberg Z.M."/>
            <person name="Prochnik S."/>
            <person name="Lindquist E."/>
            <person name="Dockter R.B."/>
            <person name="Adam C."/>
            <person name="Molina H."/>
            <person name="Bunkerborg J."/>
            <person name="Jin E."/>
            <person name="Buchheim M."/>
            <person name="Magnuson J."/>
        </authorList>
    </citation>
    <scope>NUCLEOTIDE SEQUENCE</scope>
    <source>
        <strain evidence="2">CCAP 19/18</strain>
    </source>
</reference>
<dbReference type="Proteomes" id="UP000815325">
    <property type="component" value="Unassembled WGS sequence"/>
</dbReference>
<evidence type="ECO:0000313" key="3">
    <source>
        <dbReference type="Proteomes" id="UP000815325"/>
    </source>
</evidence>
<accession>A0ABQ7GB40</accession>
<dbReference type="EMBL" id="MU069919">
    <property type="protein sequence ID" value="KAF5831814.1"/>
    <property type="molecule type" value="Genomic_DNA"/>
</dbReference>
<protein>
    <recommendedName>
        <fullName evidence="4">Encoded protein</fullName>
    </recommendedName>
</protein>
<comment type="caution">
    <text evidence="2">The sequence shown here is derived from an EMBL/GenBank/DDBJ whole genome shotgun (WGS) entry which is preliminary data.</text>
</comment>
<keyword evidence="3" id="KW-1185">Reference proteome</keyword>
<sequence>MATRTRANGDDHWDGAHGHWDDDYHPGSWDYDDYHGDWDHHGWDRYDEDYGDHLDPLDQAWVGDSLEGGDGEGGHWPGSHPHAGDHHRFHHGHPDLLPEEQQLQEGANAAGADVPLGSVNGHNGGYTGGSAVEGGDGGLPVLGREVPPPVLGKEELPVLGREETPPVLGREEIPVLGRDLQRGAPQGVDPAAQGSGEGGGGAPSRWQRMQEAAMPGRFRHGR</sequence>